<dbReference type="SUPFAM" id="SSF47413">
    <property type="entry name" value="lambda repressor-like DNA-binding domains"/>
    <property type="match status" value="1"/>
</dbReference>
<evidence type="ECO:0000313" key="6">
    <source>
        <dbReference type="Proteomes" id="UP000187344"/>
    </source>
</evidence>
<keyword evidence="1" id="KW-0805">Transcription regulation</keyword>
<dbReference type="CDD" id="cd06307">
    <property type="entry name" value="PBP1_sugar_binding"/>
    <property type="match status" value="1"/>
</dbReference>
<dbReference type="InterPro" id="IPR000843">
    <property type="entry name" value="HTH_LacI"/>
</dbReference>
<dbReference type="Proteomes" id="UP000187344">
    <property type="component" value="Unassembled WGS sequence"/>
</dbReference>
<gene>
    <name evidence="5" type="ORF">PEB0149_009940</name>
</gene>
<dbReference type="Gene3D" id="1.10.260.40">
    <property type="entry name" value="lambda repressor-like DNA-binding domains"/>
    <property type="match status" value="1"/>
</dbReference>
<dbReference type="PROSITE" id="PS50932">
    <property type="entry name" value="HTH_LACI_2"/>
    <property type="match status" value="1"/>
</dbReference>
<dbReference type="OrthoDB" id="9805774at2"/>
<dbReference type="InterPro" id="IPR028082">
    <property type="entry name" value="Peripla_BP_I"/>
</dbReference>
<dbReference type="SUPFAM" id="SSF53822">
    <property type="entry name" value="Periplasmic binding protein-like I"/>
    <property type="match status" value="1"/>
</dbReference>
<reference evidence="5 6" key="1">
    <citation type="submission" date="2016-12" db="EMBL/GenBank/DDBJ databases">
        <title>Comparative genomics of Bartonella apis.</title>
        <authorList>
            <person name="Engel P."/>
        </authorList>
    </citation>
    <scope>NUCLEOTIDE SEQUENCE [LARGE SCALE GENOMIC DNA]</scope>
    <source>
        <strain evidence="5 6">PEB0149</strain>
    </source>
</reference>
<name>A0A1R0F9C1_9HYPH</name>
<dbReference type="GO" id="GO:0000976">
    <property type="term" value="F:transcription cis-regulatory region binding"/>
    <property type="evidence" value="ECO:0007669"/>
    <property type="project" value="TreeGrafter"/>
</dbReference>
<dbReference type="InterPro" id="IPR025997">
    <property type="entry name" value="SBP_2_dom"/>
</dbReference>
<dbReference type="InterPro" id="IPR010982">
    <property type="entry name" value="Lambda_DNA-bd_dom_sf"/>
</dbReference>
<keyword evidence="2" id="KW-0238">DNA-binding</keyword>
<dbReference type="GO" id="GO:0003700">
    <property type="term" value="F:DNA-binding transcription factor activity"/>
    <property type="evidence" value="ECO:0007669"/>
    <property type="project" value="TreeGrafter"/>
</dbReference>
<dbReference type="Pfam" id="PF13407">
    <property type="entry name" value="Peripla_BP_4"/>
    <property type="match status" value="1"/>
</dbReference>
<dbReference type="SMART" id="SM00354">
    <property type="entry name" value="HTH_LACI"/>
    <property type="match status" value="1"/>
</dbReference>
<dbReference type="RefSeq" id="WP_143238454.1">
    <property type="nucleotide sequence ID" value="NZ_LXYT01000001.1"/>
</dbReference>
<protein>
    <submittedName>
        <fullName evidence="5">LacI family transcriptional regulator</fullName>
    </submittedName>
</protein>
<organism evidence="5 6">
    <name type="scientific">Bartonella apis</name>
    <dbReference type="NCBI Taxonomy" id="1686310"/>
    <lineage>
        <taxon>Bacteria</taxon>
        <taxon>Pseudomonadati</taxon>
        <taxon>Pseudomonadota</taxon>
        <taxon>Alphaproteobacteria</taxon>
        <taxon>Hyphomicrobiales</taxon>
        <taxon>Bartonellaceae</taxon>
        <taxon>Bartonella</taxon>
    </lineage>
</organism>
<dbReference type="PANTHER" id="PTHR30146">
    <property type="entry name" value="LACI-RELATED TRANSCRIPTIONAL REPRESSOR"/>
    <property type="match status" value="1"/>
</dbReference>
<accession>A0A1R0F9C1</accession>
<sequence length="345" mass="38473">MSTIAYSNLGKAAIKRVNTSDIARLAGMSRSTVDRVLNERGSVSEATRKKIIAVARELGIKRVLPDLWHGTYRIELIIPKNGPHNHSPLWGEIDSFAQIHARNLPSYISLHRTLIPEGDHDGLYKAILTPPFQRNALIIAAGSDEAAIPALLEVAKRGEQIVTIVNDVPIDVDHLYGGVDNFVQGETAGQLMNGILRDDGEILVIQGSMKRREHRDRVVGFLKIIDQHYPVIIHETNEDDDMTSRIVLETFKKHHIVGIYSTVHSPDAIGNILKKMPNRPKWISHELSDKHKLLLQQDVIDFVLDQDADTQVAWAIANAAAPILAGNHGMHLKQPEFKIFCKTNI</sequence>
<proteinExistence type="predicted"/>
<dbReference type="AlphaFoldDB" id="A0A1R0F9C1"/>
<dbReference type="CDD" id="cd01392">
    <property type="entry name" value="HTH_LacI"/>
    <property type="match status" value="1"/>
</dbReference>
<evidence type="ECO:0000259" key="4">
    <source>
        <dbReference type="PROSITE" id="PS50932"/>
    </source>
</evidence>
<keyword evidence="3" id="KW-0804">Transcription</keyword>
<evidence type="ECO:0000313" key="5">
    <source>
        <dbReference type="EMBL" id="OLY43565.1"/>
    </source>
</evidence>
<evidence type="ECO:0000256" key="3">
    <source>
        <dbReference type="ARBA" id="ARBA00023163"/>
    </source>
</evidence>
<evidence type="ECO:0000256" key="1">
    <source>
        <dbReference type="ARBA" id="ARBA00023015"/>
    </source>
</evidence>
<comment type="caution">
    <text evidence="5">The sequence shown here is derived from an EMBL/GenBank/DDBJ whole genome shotgun (WGS) entry which is preliminary data.</text>
</comment>
<dbReference type="Pfam" id="PF00356">
    <property type="entry name" value="LacI"/>
    <property type="match status" value="1"/>
</dbReference>
<keyword evidence="6" id="KW-1185">Reference proteome</keyword>
<evidence type="ECO:0000256" key="2">
    <source>
        <dbReference type="ARBA" id="ARBA00023125"/>
    </source>
</evidence>
<dbReference type="PANTHER" id="PTHR30146:SF152">
    <property type="entry name" value="TRANSCRIPTIONAL REGULATORY PROTEIN"/>
    <property type="match status" value="1"/>
</dbReference>
<feature type="domain" description="HTH lacI-type" evidence="4">
    <location>
        <begin position="17"/>
        <end position="59"/>
    </location>
</feature>
<dbReference type="EMBL" id="LXYT01000001">
    <property type="protein sequence ID" value="OLY43565.1"/>
    <property type="molecule type" value="Genomic_DNA"/>
</dbReference>
<dbReference type="Gene3D" id="3.40.50.2300">
    <property type="match status" value="2"/>
</dbReference>